<dbReference type="CDD" id="cd20296">
    <property type="entry name" value="cupin_PpnP-like"/>
    <property type="match status" value="1"/>
</dbReference>
<comment type="caution">
    <text evidence="4">The sequence shown here is derived from an EMBL/GenBank/DDBJ whole genome shotgun (WGS) entry which is preliminary data.</text>
</comment>
<dbReference type="InterPro" id="IPR014710">
    <property type="entry name" value="RmlC-like_jellyroll"/>
</dbReference>
<evidence type="ECO:0000313" key="5">
    <source>
        <dbReference type="Proteomes" id="UP001144347"/>
    </source>
</evidence>
<dbReference type="SUPFAM" id="SSF51182">
    <property type="entry name" value="RmlC-like cupins"/>
    <property type="match status" value="1"/>
</dbReference>
<comment type="catalytic activity">
    <reaction evidence="3">
        <text>uridine + phosphate = alpha-D-ribose 1-phosphate + uracil</text>
        <dbReference type="Rhea" id="RHEA:24388"/>
        <dbReference type="ChEBI" id="CHEBI:16704"/>
        <dbReference type="ChEBI" id="CHEBI:17568"/>
        <dbReference type="ChEBI" id="CHEBI:43474"/>
        <dbReference type="ChEBI" id="CHEBI:57720"/>
        <dbReference type="EC" id="2.4.2.2"/>
    </reaction>
</comment>
<sequence length="94" mass="10409">MITENQYFDGNVKSLGYETPEGKSTIGVINPGEYEFGTALKEIMHVIEGTLTVLLPEKTEWQIIPAGNSFEVSANASFKVKTAVQTAYLCQYRT</sequence>
<keyword evidence="1 3" id="KW-0328">Glycosyltransferase</keyword>
<comment type="catalytic activity">
    <reaction evidence="3">
        <text>thymidine + phosphate = 2-deoxy-alpha-D-ribose 1-phosphate + thymine</text>
        <dbReference type="Rhea" id="RHEA:16037"/>
        <dbReference type="ChEBI" id="CHEBI:17748"/>
        <dbReference type="ChEBI" id="CHEBI:17821"/>
        <dbReference type="ChEBI" id="CHEBI:43474"/>
        <dbReference type="ChEBI" id="CHEBI:57259"/>
        <dbReference type="EC" id="2.4.2.2"/>
    </reaction>
</comment>
<dbReference type="RefSeq" id="WP_269428838.1">
    <property type="nucleotide sequence ID" value="NZ_JAPWGM010000007.1"/>
</dbReference>
<comment type="catalytic activity">
    <reaction evidence="3">
        <text>a purine D-ribonucleoside + phosphate = a purine nucleobase + alpha-D-ribose 1-phosphate</text>
        <dbReference type="Rhea" id="RHEA:19805"/>
        <dbReference type="ChEBI" id="CHEBI:26386"/>
        <dbReference type="ChEBI" id="CHEBI:43474"/>
        <dbReference type="ChEBI" id="CHEBI:57720"/>
        <dbReference type="ChEBI" id="CHEBI:142355"/>
        <dbReference type="EC" id="2.4.2.1"/>
    </reaction>
</comment>
<name>A0ABT4LDH5_9SPHI</name>
<dbReference type="Pfam" id="PF06865">
    <property type="entry name" value="Ppnp"/>
    <property type="match status" value="1"/>
</dbReference>
<dbReference type="PANTHER" id="PTHR36540:SF1">
    <property type="entry name" value="PYRIMIDINE_PURINE NUCLEOSIDE PHOSPHORYLASE"/>
    <property type="match status" value="1"/>
</dbReference>
<dbReference type="EC" id="2.4.2.1" evidence="3"/>
<comment type="catalytic activity">
    <reaction evidence="3">
        <text>cytidine + phosphate = cytosine + alpha-D-ribose 1-phosphate</text>
        <dbReference type="Rhea" id="RHEA:52540"/>
        <dbReference type="ChEBI" id="CHEBI:16040"/>
        <dbReference type="ChEBI" id="CHEBI:17562"/>
        <dbReference type="ChEBI" id="CHEBI:43474"/>
        <dbReference type="ChEBI" id="CHEBI:57720"/>
        <dbReference type="EC" id="2.4.2.2"/>
    </reaction>
</comment>
<evidence type="ECO:0000256" key="2">
    <source>
        <dbReference type="ARBA" id="ARBA00022679"/>
    </source>
</evidence>
<comment type="catalytic activity">
    <reaction evidence="3">
        <text>adenosine + phosphate = alpha-D-ribose 1-phosphate + adenine</text>
        <dbReference type="Rhea" id="RHEA:27642"/>
        <dbReference type="ChEBI" id="CHEBI:16335"/>
        <dbReference type="ChEBI" id="CHEBI:16708"/>
        <dbReference type="ChEBI" id="CHEBI:43474"/>
        <dbReference type="ChEBI" id="CHEBI:57720"/>
        <dbReference type="EC" id="2.4.2.1"/>
    </reaction>
</comment>
<dbReference type="InterPro" id="IPR011051">
    <property type="entry name" value="RmlC_Cupin_sf"/>
</dbReference>
<dbReference type="EMBL" id="JAPWGM010000007">
    <property type="protein sequence ID" value="MCZ4245792.1"/>
    <property type="molecule type" value="Genomic_DNA"/>
</dbReference>
<dbReference type="Proteomes" id="UP001144347">
    <property type="component" value="Unassembled WGS sequence"/>
</dbReference>
<dbReference type="Gene3D" id="2.60.120.10">
    <property type="entry name" value="Jelly Rolls"/>
    <property type="match status" value="1"/>
</dbReference>
<keyword evidence="2 3" id="KW-0808">Transferase</keyword>
<comment type="catalytic activity">
    <reaction evidence="3">
        <text>guanosine + phosphate = alpha-D-ribose 1-phosphate + guanine</text>
        <dbReference type="Rhea" id="RHEA:13233"/>
        <dbReference type="ChEBI" id="CHEBI:16235"/>
        <dbReference type="ChEBI" id="CHEBI:16750"/>
        <dbReference type="ChEBI" id="CHEBI:43474"/>
        <dbReference type="ChEBI" id="CHEBI:57720"/>
        <dbReference type="EC" id="2.4.2.1"/>
    </reaction>
</comment>
<proteinExistence type="inferred from homology"/>
<evidence type="ECO:0000256" key="3">
    <source>
        <dbReference type="HAMAP-Rule" id="MF_01537"/>
    </source>
</evidence>
<accession>A0ABT4LDH5</accession>
<protein>
    <recommendedName>
        <fullName evidence="3">Pyrimidine/purine nucleoside phosphorylase</fullName>
        <ecNumber evidence="3">2.4.2.1</ecNumber>
        <ecNumber evidence="3">2.4.2.2</ecNumber>
    </recommendedName>
    <alternativeName>
        <fullName evidence="3">Adenosine phosphorylase</fullName>
    </alternativeName>
    <alternativeName>
        <fullName evidence="3">Cytidine phosphorylase</fullName>
    </alternativeName>
    <alternativeName>
        <fullName evidence="3">Guanosine phosphorylase</fullName>
    </alternativeName>
    <alternativeName>
        <fullName evidence="3">Inosine phosphorylase</fullName>
    </alternativeName>
    <alternativeName>
        <fullName evidence="3">Thymidine phosphorylase</fullName>
    </alternativeName>
    <alternativeName>
        <fullName evidence="3">Uridine phosphorylase</fullName>
    </alternativeName>
    <alternativeName>
        <fullName evidence="3">Xanthosine phosphorylase</fullName>
    </alternativeName>
</protein>
<gene>
    <name evidence="3" type="primary">ppnP</name>
    <name evidence="4" type="ORF">O0955_17410</name>
</gene>
<comment type="function">
    <text evidence="3">Catalyzes the phosphorolysis of diverse nucleosides, yielding D-ribose 1-phosphate and the respective free bases. Can use uridine, adenosine, guanosine, cytidine, thymidine, inosine and xanthosine as substrates. Also catalyzes the reverse reactions.</text>
</comment>
<comment type="catalytic activity">
    <reaction evidence="3">
        <text>inosine + phosphate = alpha-D-ribose 1-phosphate + hypoxanthine</text>
        <dbReference type="Rhea" id="RHEA:27646"/>
        <dbReference type="ChEBI" id="CHEBI:17368"/>
        <dbReference type="ChEBI" id="CHEBI:17596"/>
        <dbReference type="ChEBI" id="CHEBI:43474"/>
        <dbReference type="ChEBI" id="CHEBI:57720"/>
        <dbReference type="EC" id="2.4.2.1"/>
    </reaction>
</comment>
<dbReference type="InterPro" id="IPR009664">
    <property type="entry name" value="Ppnp"/>
</dbReference>
<dbReference type="PANTHER" id="PTHR36540">
    <property type="entry name" value="PYRIMIDINE/PURINE NUCLEOSIDE PHOSPHORYLASE"/>
    <property type="match status" value="1"/>
</dbReference>
<keyword evidence="5" id="KW-1185">Reference proteome</keyword>
<evidence type="ECO:0000256" key="1">
    <source>
        <dbReference type="ARBA" id="ARBA00022676"/>
    </source>
</evidence>
<evidence type="ECO:0000313" key="4">
    <source>
        <dbReference type="EMBL" id="MCZ4245792.1"/>
    </source>
</evidence>
<dbReference type="HAMAP" id="MF_01537">
    <property type="entry name" value="Nucleos_phosphorylase_PpnP"/>
    <property type="match status" value="1"/>
</dbReference>
<comment type="similarity">
    <text evidence="3">Belongs to the nucleoside phosphorylase PpnP family.</text>
</comment>
<comment type="catalytic activity">
    <reaction evidence="3">
        <text>xanthosine + phosphate = alpha-D-ribose 1-phosphate + xanthine</text>
        <dbReference type="Rhea" id="RHEA:27638"/>
        <dbReference type="ChEBI" id="CHEBI:17712"/>
        <dbReference type="ChEBI" id="CHEBI:18107"/>
        <dbReference type="ChEBI" id="CHEBI:43474"/>
        <dbReference type="ChEBI" id="CHEBI:57720"/>
        <dbReference type="EC" id="2.4.2.1"/>
    </reaction>
</comment>
<reference evidence="4" key="1">
    <citation type="submission" date="2022-12" db="EMBL/GenBank/DDBJ databases">
        <title>Genome sequence of HCMS5-2.</title>
        <authorList>
            <person name="Woo H."/>
        </authorList>
    </citation>
    <scope>NUCLEOTIDE SEQUENCE</scope>
    <source>
        <strain evidence="4">HCMS5-2</strain>
    </source>
</reference>
<organism evidence="4 5">
    <name type="scientific">Pedobacter punctiformis</name>
    <dbReference type="NCBI Taxonomy" id="3004097"/>
    <lineage>
        <taxon>Bacteria</taxon>
        <taxon>Pseudomonadati</taxon>
        <taxon>Bacteroidota</taxon>
        <taxon>Sphingobacteriia</taxon>
        <taxon>Sphingobacteriales</taxon>
        <taxon>Sphingobacteriaceae</taxon>
        <taxon>Pedobacter</taxon>
    </lineage>
</organism>
<dbReference type="EC" id="2.4.2.2" evidence="3"/>